<protein>
    <recommendedName>
        <fullName evidence="2">Actin-related protein</fullName>
    </recommendedName>
</protein>
<dbReference type="InterPro" id="IPR043129">
    <property type="entry name" value="ATPase_NBD"/>
</dbReference>
<accession>A0A0F9KC37</accession>
<dbReference type="PANTHER" id="PTHR11937">
    <property type="entry name" value="ACTIN"/>
    <property type="match status" value="1"/>
</dbReference>
<dbReference type="Gene3D" id="3.90.640.10">
    <property type="entry name" value="Actin, Chain A, domain 4"/>
    <property type="match status" value="1"/>
</dbReference>
<reference evidence="1" key="1">
    <citation type="journal article" date="2015" name="Nature">
        <title>Complex archaea that bridge the gap between prokaryotes and eukaryotes.</title>
        <authorList>
            <person name="Spang A."/>
            <person name="Saw J.H."/>
            <person name="Jorgensen S.L."/>
            <person name="Zaremba-Niedzwiedzka K."/>
            <person name="Martijn J."/>
            <person name="Lind A.E."/>
            <person name="van Eijk R."/>
            <person name="Schleper C."/>
            <person name="Guy L."/>
            <person name="Ettema T.J."/>
        </authorList>
    </citation>
    <scope>NUCLEOTIDE SEQUENCE</scope>
</reference>
<dbReference type="EMBL" id="LAZR01013937">
    <property type="protein sequence ID" value="KKM19663.1"/>
    <property type="molecule type" value="Genomic_DNA"/>
</dbReference>
<sequence>MRDKHKFYYYSDYDFINIREYYVGEEALQLRGVLKLVSPFEHEITEDWVAFEHLLDYSFYNVLEIEPSERIIIFCPPYNLLSRDNIEKVTEVLFETFNIKGLCIINPGFASLTSMEKNTGTIVCLGDDIIHVSSFFNGKIMKDTVKSANYGFRDLVNLTLKQLLQKGYSFTTSSEKLWVEDICNKLSYVALEPEGELQYKKNIEKDYICPDGEVISIKKNRFEPAELFFKPEIIGNDGTPIHKLIYESHSKIDDDLKSTFKEVILTGIGVIPGMDLRLKKELNKIGDSQEFKVKINPFSTHSEFKGASILGQNKEYLKKHVYPLEEFKDFGPQGIHEYY</sequence>
<dbReference type="Pfam" id="PF00022">
    <property type="entry name" value="Actin"/>
    <property type="match status" value="1"/>
</dbReference>
<organism evidence="1">
    <name type="scientific">marine sediment metagenome</name>
    <dbReference type="NCBI Taxonomy" id="412755"/>
    <lineage>
        <taxon>unclassified sequences</taxon>
        <taxon>metagenomes</taxon>
        <taxon>ecological metagenomes</taxon>
    </lineage>
</organism>
<name>A0A0F9KC37_9ZZZZ</name>
<dbReference type="InterPro" id="IPR004000">
    <property type="entry name" value="Actin"/>
</dbReference>
<proteinExistence type="predicted"/>
<dbReference type="PRINTS" id="PR00190">
    <property type="entry name" value="ACTIN"/>
</dbReference>
<dbReference type="AlphaFoldDB" id="A0A0F9KC37"/>
<gene>
    <name evidence="1" type="ORF">LCGC14_1653320</name>
</gene>
<dbReference type="SMART" id="SM00268">
    <property type="entry name" value="ACTIN"/>
    <property type="match status" value="1"/>
</dbReference>
<comment type="caution">
    <text evidence="1">The sequence shown here is derived from an EMBL/GenBank/DDBJ whole genome shotgun (WGS) entry which is preliminary data.</text>
</comment>
<evidence type="ECO:0000313" key="1">
    <source>
        <dbReference type="EMBL" id="KKM19663.1"/>
    </source>
</evidence>
<dbReference type="SUPFAM" id="SSF53067">
    <property type="entry name" value="Actin-like ATPase domain"/>
    <property type="match status" value="2"/>
</dbReference>
<evidence type="ECO:0008006" key="2">
    <source>
        <dbReference type="Google" id="ProtNLM"/>
    </source>
</evidence>
<dbReference type="Gene3D" id="3.30.420.40">
    <property type="match status" value="2"/>
</dbReference>